<name>A0A8J2S9M3_9STRA</name>
<evidence type="ECO:0000313" key="8">
    <source>
        <dbReference type="Proteomes" id="UP000789595"/>
    </source>
</evidence>
<dbReference type="Gene3D" id="1.25.40.10">
    <property type="entry name" value="Tetratricopeptide repeat domain"/>
    <property type="match status" value="1"/>
</dbReference>
<evidence type="ECO:0000256" key="4">
    <source>
        <dbReference type="PROSITE-ProRule" id="PRU00134"/>
    </source>
</evidence>
<accession>A0A8J2S9M3</accession>
<dbReference type="OrthoDB" id="57654at2759"/>
<evidence type="ECO:0000256" key="2">
    <source>
        <dbReference type="ARBA" id="ARBA00022771"/>
    </source>
</evidence>
<dbReference type="InterPro" id="IPR011990">
    <property type="entry name" value="TPR-like_helical_dom_sf"/>
</dbReference>
<gene>
    <name evidence="7" type="ORF">PECAL_1P24260</name>
</gene>
<dbReference type="PROSITE" id="PS50865">
    <property type="entry name" value="ZF_MYND_2"/>
    <property type="match status" value="1"/>
</dbReference>
<dbReference type="SUPFAM" id="SSF48452">
    <property type="entry name" value="TPR-like"/>
    <property type="match status" value="1"/>
</dbReference>
<dbReference type="Proteomes" id="UP000789595">
    <property type="component" value="Unassembled WGS sequence"/>
</dbReference>
<feature type="region of interest" description="Disordered" evidence="5">
    <location>
        <begin position="372"/>
        <end position="394"/>
    </location>
</feature>
<dbReference type="InterPro" id="IPR002893">
    <property type="entry name" value="Znf_MYND"/>
</dbReference>
<keyword evidence="8" id="KW-1185">Reference proteome</keyword>
<dbReference type="Gene3D" id="6.10.140.2220">
    <property type="match status" value="1"/>
</dbReference>
<evidence type="ECO:0000313" key="7">
    <source>
        <dbReference type="EMBL" id="CAH0365961.1"/>
    </source>
</evidence>
<sequence length="394" mass="43535">MTLPQNCATCGKSLEDRQPPTCPRCKTLYCGSDCQRADWKAGHKKICKAIAEEGGAAQRHANEKAAAAVAALLKERAAPAKTACRLCKKTTTDEFVAVWCEKCQTKDRLAHASCLAKYAARVAEGVDDFRGWERCKGCTQEFTGAAKVAAARLCWKEYASRDESDQLRCWAAEALGCALYADGQYEDARDTFLAHLKVIKSAGVNWQDTETPLAMTRENLAKCAHALGRLDELLAMRREMYAETQAKHFVTDQRTIDAALNLASALLSSDETEEAQKFCRETLRKLKRGCPPNDVRVVTLTCALAQTLYDPAAEDRDYLMSDVQEAETLLMEAFQASRQAFGSDHPQTARVRQELDAVRAARKGDAVDGSKLERGPIVLDKPNDRDEKTIDSID</sequence>
<feature type="compositionally biased region" description="Basic and acidic residues" evidence="5">
    <location>
        <begin position="381"/>
        <end position="394"/>
    </location>
</feature>
<organism evidence="7 8">
    <name type="scientific">Pelagomonas calceolata</name>
    <dbReference type="NCBI Taxonomy" id="35677"/>
    <lineage>
        <taxon>Eukaryota</taxon>
        <taxon>Sar</taxon>
        <taxon>Stramenopiles</taxon>
        <taxon>Ochrophyta</taxon>
        <taxon>Pelagophyceae</taxon>
        <taxon>Pelagomonadales</taxon>
        <taxon>Pelagomonadaceae</taxon>
        <taxon>Pelagomonas</taxon>
    </lineage>
</organism>
<dbReference type="SUPFAM" id="SSF144232">
    <property type="entry name" value="HIT/MYND zinc finger-like"/>
    <property type="match status" value="1"/>
</dbReference>
<comment type="caution">
    <text evidence="7">The sequence shown here is derived from an EMBL/GenBank/DDBJ whole genome shotgun (WGS) entry which is preliminary data.</text>
</comment>
<dbReference type="GO" id="GO:0008270">
    <property type="term" value="F:zinc ion binding"/>
    <property type="evidence" value="ECO:0007669"/>
    <property type="project" value="UniProtKB-KW"/>
</dbReference>
<reference evidence="7" key="1">
    <citation type="submission" date="2021-11" db="EMBL/GenBank/DDBJ databases">
        <authorList>
            <consortium name="Genoscope - CEA"/>
            <person name="William W."/>
        </authorList>
    </citation>
    <scope>NUCLEOTIDE SEQUENCE</scope>
</reference>
<dbReference type="EMBL" id="CAKKNE010000001">
    <property type="protein sequence ID" value="CAH0365961.1"/>
    <property type="molecule type" value="Genomic_DNA"/>
</dbReference>
<dbReference type="Pfam" id="PF01753">
    <property type="entry name" value="zf-MYND"/>
    <property type="match status" value="1"/>
</dbReference>
<evidence type="ECO:0000256" key="5">
    <source>
        <dbReference type="SAM" id="MobiDB-lite"/>
    </source>
</evidence>
<keyword evidence="3" id="KW-0862">Zinc</keyword>
<evidence type="ECO:0000259" key="6">
    <source>
        <dbReference type="PROSITE" id="PS50865"/>
    </source>
</evidence>
<evidence type="ECO:0000256" key="1">
    <source>
        <dbReference type="ARBA" id="ARBA00022723"/>
    </source>
</evidence>
<feature type="domain" description="MYND-type" evidence="6">
    <location>
        <begin position="7"/>
        <end position="47"/>
    </location>
</feature>
<proteinExistence type="predicted"/>
<protein>
    <recommendedName>
        <fullName evidence="6">MYND-type domain-containing protein</fullName>
    </recommendedName>
</protein>
<dbReference type="Pfam" id="PF13374">
    <property type="entry name" value="TPR_10"/>
    <property type="match status" value="2"/>
</dbReference>
<dbReference type="AlphaFoldDB" id="A0A8J2S9M3"/>
<keyword evidence="2 4" id="KW-0863">Zinc-finger</keyword>
<keyword evidence="1" id="KW-0479">Metal-binding</keyword>
<evidence type="ECO:0000256" key="3">
    <source>
        <dbReference type="ARBA" id="ARBA00022833"/>
    </source>
</evidence>